<keyword evidence="3" id="KW-0732">Signal</keyword>
<keyword evidence="2" id="KW-0812">Transmembrane</keyword>
<dbReference type="Pfam" id="PF16555">
    <property type="entry name" value="GramPos_pilinD1"/>
    <property type="match status" value="1"/>
</dbReference>
<sequence length="549" mass="57845">MKKVDYKTRLFHVFAVSSLILGSLGATAAIAYTPITSSVFTQAAEPSESALANEDTERTITIHKYDGGKGTADPTGTETDAANLGARKPLANISFSVVKISAADKTKKMSADDPSSYTVDETTKKVVTTDDEGSATANLGKGTAADGYYLVTELTSSSVTGTVAPFIVRVPLTQKNAETGTPSLLYDVNVYPKNETKDVDLQPVKTFSGSGAGQTESVKAGANVSWDLKVATPADIYTPADPETENPETYAKGLVISDPVDKSSLDSPKVDSVTLDGGPSTGTVLEKTTDYTETSADQTLNNHAYTVVQISLTKAGMKKAAGSTSIIATLTTTTKASGSDATIVNTFDSYYTQSTGILTHNTTINEGNITTDPKNPDDPSTPDVPTDPNNVPDNPAVEFGNIDVLKTDDTSAAKPLENASFRIAESEDKAKLGDWVKDNAGKVITVTTDAQGKGEFTGLAVDPTTGKQDYYLVETDAPAGYDIDGKIYKVTATQDTDVDATVKDADNMLPNLPMTGSDARLLLLVTATVLIVGSGSALYIKRRRNQEQD</sequence>
<gene>
    <name evidence="6" type="ORF">ACFQ3L_10900</name>
</gene>
<dbReference type="InterPro" id="IPR013783">
    <property type="entry name" value="Ig-like_fold"/>
</dbReference>
<dbReference type="NCBIfam" id="NF033902">
    <property type="entry name" value="iso_D2_wall_anc"/>
    <property type="match status" value="1"/>
</dbReference>
<dbReference type="RefSeq" id="WP_125586931.1">
    <property type="nucleotide sequence ID" value="NZ_JBHTMO010000039.1"/>
</dbReference>
<feature type="transmembrane region" description="Helical" evidence="2">
    <location>
        <begin position="521"/>
        <end position="540"/>
    </location>
</feature>
<feature type="chain" id="PRO_5047030276" evidence="3">
    <location>
        <begin position="29"/>
        <end position="549"/>
    </location>
</feature>
<dbReference type="InterPro" id="IPR032364">
    <property type="entry name" value="GramPos_pilinD1_N"/>
</dbReference>
<comment type="caution">
    <text evidence="6">The sequence shown here is derived from an EMBL/GenBank/DDBJ whole genome shotgun (WGS) entry which is preliminary data.</text>
</comment>
<name>A0ABW4BB80_9LACO</name>
<feature type="region of interest" description="Disordered" evidence="1">
    <location>
        <begin position="261"/>
        <end position="285"/>
    </location>
</feature>
<evidence type="ECO:0000313" key="7">
    <source>
        <dbReference type="Proteomes" id="UP001597249"/>
    </source>
</evidence>
<feature type="domain" description="Gram-positive pilin subunit D1 N-terminal" evidence="4">
    <location>
        <begin position="56"/>
        <end position="195"/>
    </location>
</feature>
<evidence type="ECO:0000256" key="2">
    <source>
        <dbReference type="SAM" id="Phobius"/>
    </source>
</evidence>
<evidence type="ECO:0000259" key="4">
    <source>
        <dbReference type="Pfam" id="PF16555"/>
    </source>
</evidence>
<feature type="signal peptide" evidence="3">
    <location>
        <begin position="1"/>
        <end position="28"/>
    </location>
</feature>
<organism evidence="6 7">
    <name type="scientific">Lacticaseibacillus jixianensis</name>
    <dbReference type="NCBI Taxonomy" id="2486012"/>
    <lineage>
        <taxon>Bacteria</taxon>
        <taxon>Bacillati</taxon>
        <taxon>Bacillota</taxon>
        <taxon>Bacilli</taxon>
        <taxon>Lactobacillales</taxon>
        <taxon>Lactobacillaceae</taxon>
        <taxon>Lacticaseibacillus</taxon>
    </lineage>
</organism>
<dbReference type="NCBIfam" id="TIGR01167">
    <property type="entry name" value="LPXTG_anchor"/>
    <property type="match status" value="1"/>
</dbReference>
<evidence type="ECO:0000256" key="1">
    <source>
        <dbReference type="SAM" id="MobiDB-lite"/>
    </source>
</evidence>
<dbReference type="Pfam" id="PF17802">
    <property type="entry name" value="SpaA"/>
    <property type="match status" value="1"/>
</dbReference>
<dbReference type="InterPro" id="IPR048052">
    <property type="entry name" value="FM1-like"/>
</dbReference>
<feature type="compositionally biased region" description="Polar residues" evidence="1">
    <location>
        <begin position="363"/>
        <end position="373"/>
    </location>
</feature>
<keyword evidence="2" id="KW-0472">Membrane</keyword>
<feature type="domain" description="SpaA-like prealbumin fold" evidence="5">
    <location>
        <begin position="400"/>
        <end position="504"/>
    </location>
</feature>
<dbReference type="EMBL" id="JBHTMO010000039">
    <property type="protein sequence ID" value="MFD1394074.1"/>
    <property type="molecule type" value="Genomic_DNA"/>
</dbReference>
<dbReference type="Gene3D" id="2.60.40.740">
    <property type="match status" value="1"/>
</dbReference>
<protein>
    <submittedName>
        <fullName evidence="6">SpaH/EbpB family LPXTG-anchored major pilin</fullName>
    </submittedName>
</protein>
<dbReference type="InterPro" id="IPR041033">
    <property type="entry name" value="SpaA_PFL_dom_1"/>
</dbReference>
<feature type="compositionally biased region" description="Low complexity" evidence="1">
    <location>
        <begin position="381"/>
        <end position="392"/>
    </location>
</feature>
<accession>A0ABW4BB80</accession>
<dbReference type="Proteomes" id="UP001597249">
    <property type="component" value="Unassembled WGS sequence"/>
</dbReference>
<evidence type="ECO:0000313" key="6">
    <source>
        <dbReference type="EMBL" id="MFD1394074.1"/>
    </source>
</evidence>
<evidence type="ECO:0000256" key="3">
    <source>
        <dbReference type="SAM" id="SignalP"/>
    </source>
</evidence>
<reference evidence="7" key="1">
    <citation type="journal article" date="2019" name="Int. J. Syst. Evol. Microbiol.">
        <title>The Global Catalogue of Microorganisms (GCM) 10K type strain sequencing project: providing services to taxonomists for standard genome sequencing and annotation.</title>
        <authorList>
            <consortium name="The Broad Institute Genomics Platform"/>
            <consortium name="The Broad Institute Genome Sequencing Center for Infectious Disease"/>
            <person name="Wu L."/>
            <person name="Ma J."/>
        </authorList>
    </citation>
    <scope>NUCLEOTIDE SEQUENCE [LARGE SCALE GENOMIC DNA]</scope>
    <source>
        <strain evidence="7">CCM 8911</strain>
    </source>
</reference>
<proteinExistence type="predicted"/>
<keyword evidence="2" id="KW-1133">Transmembrane helix</keyword>
<dbReference type="Gene3D" id="2.60.40.10">
    <property type="entry name" value="Immunoglobulins"/>
    <property type="match status" value="2"/>
</dbReference>
<feature type="region of interest" description="Disordered" evidence="1">
    <location>
        <begin position="363"/>
        <end position="392"/>
    </location>
</feature>
<evidence type="ECO:0000259" key="5">
    <source>
        <dbReference type="Pfam" id="PF17802"/>
    </source>
</evidence>
<keyword evidence="7" id="KW-1185">Reference proteome</keyword>